<dbReference type="Pfam" id="PF00782">
    <property type="entry name" value="DSPc"/>
    <property type="match status" value="1"/>
</dbReference>
<dbReference type="AlphaFoldDB" id="A0A131XM01"/>
<dbReference type="InterPro" id="IPR000340">
    <property type="entry name" value="Dual-sp_phosphatase_cat-dom"/>
</dbReference>
<dbReference type="InterPro" id="IPR016130">
    <property type="entry name" value="Tyr_Pase_AS"/>
</dbReference>
<feature type="domain" description="Tyrosine specific protein phosphatases" evidence="2">
    <location>
        <begin position="94"/>
        <end position="163"/>
    </location>
</feature>
<reference evidence="3" key="1">
    <citation type="journal article" date="2017" name="Ticks Tick Borne Dis.">
        <title>An insight into the sialome of Hyalomma excavatum.</title>
        <authorList>
            <person name="Ribeiro J.M."/>
            <person name="Slovak M."/>
            <person name="Francischetti I.M."/>
        </authorList>
    </citation>
    <scope>NUCLEOTIDE SEQUENCE</scope>
    <source>
        <strain evidence="3">Samish</strain>
        <tissue evidence="3">Salivary glands</tissue>
    </source>
</reference>
<dbReference type="GO" id="GO:0016779">
    <property type="term" value="F:nucleotidyltransferase activity"/>
    <property type="evidence" value="ECO:0007669"/>
    <property type="project" value="UniProtKB-KW"/>
</dbReference>
<dbReference type="PROSITE" id="PS00383">
    <property type="entry name" value="TYR_PHOSPHATASE_1"/>
    <property type="match status" value="1"/>
</dbReference>
<dbReference type="SUPFAM" id="SSF52799">
    <property type="entry name" value="(Phosphotyrosine protein) phosphatases II"/>
    <property type="match status" value="1"/>
</dbReference>
<dbReference type="PANTHER" id="PTHR10367">
    <property type="entry name" value="MRNA-CAPPING ENZYME"/>
    <property type="match status" value="1"/>
</dbReference>
<accession>A0A131XM01</accession>
<dbReference type="GO" id="GO:0004651">
    <property type="term" value="F:polynucleotide 5'-phosphatase activity"/>
    <property type="evidence" value="ECO:0007669"/>
    <property type="project" value="TreeGrafter"/>
</dbReference>
<feature type="non-terminal residue" evidence="3">
    <location>
        <position position="1"/>
    </location>
</feature>
<protein>
    <submittedName>
        <fullName evidence="3">Putative mrna capping enzyme guanylyltransferase alpha subunit</fullName>
    </submittedName>
</protein>
<feature type="region of interest" description="Disordered" evidence="1">
    <location>
        <begin position="293"/>
        <end position="355"/>
    </location>
</feature>
<keyword evidence="3" id="KW-0808">Transferase</keyword>
<evidence type="ECO:0000259" key="2">
    <source>
        <dbReference type="PROSITE" id="PS50056"/>
    </source>
</evidence>
<feature type="compositionally biased region" description="Polar residues" evidence="1">
    <location>
        <begin position="415"/>
        <end position="426"/>
    </location>
</feature>
<evidence type="ECO:0000256" key="1">
    <source>
        <dbReference type="SAM" id="MobiDB-lite"/>
    </source>
</evidence>
<dbReference type="InterPro" id="IPR000387">
    <property type="entry name" value="Tyr_Pase_dom"/>
</dbReference>
<proteinExistence type="evidence at transcript level"/>
<dbReference type="EMBL" id="GEFH01000994">
    <property type="protein sequence ID" value="JAP67587.1"/>
    <property type="molecule type" value="mRNA"/>
</dbReference>
<dbReference type="InterPro" id="IPR051029">
    <property type="entry name" value="mRNA_Capping_Enz/RNA_Phosphat"/>
</dbReference>
<dbReference type="PROSITE" id="PS50056">
    <property type="entry name" value="TYR_PHOSPHATASE_2"/>
    <property type="match status" value="1"/>
</dbReference>
<sequence length="452" mass="49949">PDRWLDYSDVGGVVPGTRFIAFKVPLRESICSRVPVGKRFTPNELLQRIYGLGLVIDLTCTNRYYDPDSLVTHGILHAKIMCVGQQIPSDGVVSEFFRAVDAFVANPANDGKLIGVHCTHGVNRTGYLVCKYMIQKLSVAPATAIEQFENARGHKFDRDEYVSDLKRVGGQVPTFDLQSGGRRVLASQPPEAVGRLEDAREPLRARDIQDQYVRNFLSADRRQYVGNIQCSRDAGIPPPEVPAPIPSDRDVYRDFNSRSASDTHPYDHSAWNIARGEAHARAYSHTVDVPHQGYVPDTGSQTQSYQNGVPPRPSAFTPVRGQQHSYTHPSALSPQNSLHNAQPRQSYSHPSNVAHSLQPQQSVYDAWLQGQSYSNLGGMVPQHSGFNAQIQGLGYGQPSGMRLQQSVPDAPSPGTARSPSQVQSPNVVTADMYRGRATYNPYSGDDRQYWGH</sequence>
<feature type="compositionally biased region" description="Polar residues" evidence="1">
    <location>
        <begin position="320"/>
        <end position="355"/>
    </location>
</feature>
<organism evidence="3">
    <name type="scientific">Hyalomma excavatum</name>
    <dbReference type="NCBI Taxonomy" id="257692"/>
    <lineage>
        <taxon>Eukaryota</taxon>
        <taxon>Metazoa</taxon>
        <taxon>Ecdysozoa</taxon>
        <taxon>Arthropoda</taxon>
        <taxon>Chelicerata</taxon>
        <taxon>Arachnida</taxon>
        <taxon>Acari</taxon>
        <taxon>Parasitiformes</taxon>
        <taxon>Ixodida</taxon>
        <taxon>Ixodoidea</taxon>
        <taxon>Ixodidae</taxon>
        <taxon>Hyalomminae</taxon>
        <taxon>Hyalomma</taxon>
    </lineage>
</organism>
<feature type="region of interest" description="Disordered" evidence="1">
    <location>
        <begin position="396"/>
        <end position="426"/>
    </location>
</feature>
<dbReference type="InterPro" id="IPR029021">
    <property type="entry name" value="Prot-tyrosine_phosphatase-like"/>
</dbReference>
<dbReference type="PANTHER" id="PTHR10367:SF9">
    <property type="entry name" value="DUAL-SPECIFICITY PHOSPHATASE 11 (RNA_RNP COMPLEX 1-INTERACTING)"/>
    <property type="match status" value="1"/>
</dbReference>
<dbReference type="Gene3D" id="3.90.190.10">
    <property type="entry name" value="Protein tyrosine phosphatase superfamily"/>
    <property type="match status" value="1"/>
</dbReference>
<evidence type="ECO:0000313" key="3">
    <source>
        <dbReference type="EMBL" id="JAP67587.1"/>
    </source>
</evidence>
<keyword evidence="3" id="KW-0548">Nucleotidyltransferase</keyword>
<name>A0A131XM01_9ACAR</name>
<feature type="compositionally biased region" description="Polar residues" evidence="1">
    <location>
        <begin position="298"/>
        <end position="307"/>
    </location>
</feature>